<dbReference type="InterPro" id="IPR036691">
    <property type="entry name" value="Endo/exonu/phosph_ase_sf"/>
</dbReference>
<dbReference type="Gene3D" id="3.60.10.10">
    <property type="entry name" value="Endonuclease/exonuclease/phosphatase"/>
    <property type="match status" value="1"/>
</dbReference>
<keyword evidence="4" id="KW-1185">Reference proteome</keyword>
<dbReference type="Pfam" id="PF14392">
    <property type="entry name" value="zf-CCHC_4"/>
    <property type="match status" value="1"/>
</dbReference>
<dbReference type="AlphaFoldDB" id="A0A803LWV5"/>
<organism evidence="3 4">
    <name type="scientific">Chenopodium quinoa</name>
    <name type="common">Quinoa</name>
    <dbReference type="NCBI Taxonomy" id="63459"/>
    <lineage>
        <taxon>Eukaryota</taxon>
        <taxon>Viridiplantae</taxon>
        <taxon>Streptophyta</taxon>
        <taxon>Embryophyta</taxon>
        <taxon>Tracheophyta</taxon>
        <taxon>Spermatophyta</taxon>
        <taxon>Magnoliopsida</taxon>
        <taxon>eudicotyledons</taxon>
        <taxon>Gunneridae</taxon>
        <taxon>Pentapetalae</taxon>
        <taxon>Caryophyllales</taxon>
        <taxon>Chenopodiaceae</taxon>
        <taxon>Chenopodioideae</taxon>
        <taxon>Atripliceae</taxon>
        <taxon>Chenopodium</taxon>
    </lineage>
</organism>
<evidence type="ECO:0000313" key="3">
    <source>
        <dbReference type="EnsemblPlants" id="AUR62019956-RA:cds"/>
    </source>
</evidence>
<protein>
    <recommendedName>
        <fullName evidence="5">CCHC-type domain-containing protein</fullName>
    </recommendedName>
</protein>
<feature type="domain" description="DUF4283" evidence="1">
    <location>
        <begin position="1"/>
        <end position="64"/>
    </location>
</feature>
<evidence type="ECO:0008006" key="5">
    <source>
        <dbReference type="Google" id="ProtNLM"/>
    </source>
</evidence>
<feature type="domain" description="Zinc knuckle CX2CX4HX4C" evidence="2">
    <location>
        <begin position="120"/>
        <end position="167"/>
    </location>
</feature>
<evidence type="ECO:0000259" key="1">
    <source>
        <dbReference type="Pfam" id="PF14111"/>
    </source>
</evidence>
<reference evidence="3" key="1">
    <citation type="journal article" date="2017" name="Nature">
        <title>The genome of Chenopodium quinoa.</title>
        <authorList>
            <person name="Jarvis D.E."/>
            <person name="Ho Y.S."/>
            <person name="Lightfoot D.J."/>
            <person name="Schmoeckel S.M."/>
            <person name="Li B."/>
            <person name="Borm T.J.A."/>
            <person name="Ohyanagi H."/>
            <person name="Mineta K."/>
            <person name="Michell C.T."/>
            <person name="Saber N."/>
            <person name="Kharbatia N.M."/>
            <person name="Rupper R.R."/>
            <person name="Sharp A.R."/>
            <person name="Dally N."/>
            <person name="Boughton B.A."/>
            <person name="Woo Y.H."/>
            <person name="Gao G."/>
            <person name="Schijlen E.G.W.M."/>
            <person name="Guo X."/>
            <person name="Momin A.A."/>
            <person name="Negrao S."/>
            <person name="Al-Babili S."/>
            <person name="Gehring C."/>
            <person name="Roessner U."/>
            <person name="Jung C."/>
            <person name="Murphy K."/>
            <person name="Arold S.T."/>
            <person name="Gojobori T."/>
            <person name="van der Linden C.G."/>
            <person name="van Loo E.N."/>
            <person name="Jellen E.N."/>
            <person name="Maughan P.J."/>
            <person name="Tester M."/>
        </authorList>
    </citation>
    <scope>NUCLEOTIDE SEQUENCE [LARGE SCALE GENOMIC DNA]</scope>
    <source>
        <strain evidence="3">cv. PI 614886</strain>
    </source>
</reference>
<dbReference type="Gramene" id="AUR62019956-RA">
    <property type="protein sequence ID" value="AUR62019956-RA:cds"/>
    <property type="gene ID" value="AUR62019956"/>
</dbReference>
<evidence type="ECO:0000313" key="4">
    <source>
        <dbReference type="Proteomes" id="UP000596660"/>
    </source>
</evidence>
<name>A0A803LWV5_CHEQI</name>
<evidence type="ECO:0000259" key="2">
    <source>
        <dbReference type="Pfam" id="PF14392"/>
    </source>
</evidence>
<reference evidence="3" key="2">
    <citation type="submission" date="2021-03" db="UniProtKB">
        <authorList>
            <consortium name="EnsemblPlants"/>
        </authorList>
    </citation>
    <scope>IDENTIFICATION</scope>
</reference>
<dbReference type="SUPFAM" id="SSF56219">
    <property type="entry name" value="DNase I-like"/>
    <property type="match status" value="1"/>
</dbReference>
<accession>A0A803LWV5</accession>
<dbReference type="EnsemblPlants" id="AUR62019956-RA">
    <property type="protein sequence ID" value="AUR62019956-RA:cds"/>
    <property type="gene ID" value="AUR62019956"/>
</dbReference>
<dbReference type="PANTHER" id="PTHR33710">
    <property type="entry name" value="BNAC02G09200D PROTEIN"/>
    <property type="match status" value="1"/>
</dbReference>
<dbReference type="Proteomes" id="UP000596660">
    <property type="component" value="Unplaced"/>
</dbReference>
<dbReference type="Pfam" id="PF14111">
    <property type="entry name" value="DUF4283"/>
    <property type="match status" value="1"/>
</dbReference>
<dbReference type="InterPro" id="IPR025558">
    <property type="entry name" value="DUF4283"/>
</dbReference>
<sequence length="784" mass="89525">MKKTLTNVWRLEDNMVIRTIDKNLFIFQFVTDEDKNRILDGMPWSFDGKLLLLKELQGDEQPSEVVFDRTPMWVRLFDVSFNKRNCNVLREIGDALGGFVGMDESNPLMWGEFLRIKAMVDVSKPLRRGLFVSVVVAKPKWVDIKYERLADFCFYCGVLDHTDRECVKKEEDGDSGEEVVYQYGPWLRSSPLKTSKNAASALEMEKKFVEKLRRVARKLKFATPSPSGKGSPPKRREVQLTVMLDENSNKLVYRPKSVVNENDKNMCSDDEGGVESVGWQSNEARGVREVNQDGVDKRGMCRVEEVRDHNDNNVDFIRGEITSNLIGDNEGVLVHDVGSETQKGERGWKRIARRNDIIMKDKMDHVSGNLVGRGSGNLKRCLDSSIGCDAGGEGEKEVKKIKGVKQSSAANILNGEGTVLWRALGIYGWPERENKFRTWEMMVNLHSLGSSPCLMFGDFNEIVSNNEKEGGATRSERCKDGFREAIDQCCLRDLGYSGYKFTWQRGNTLETIICERLDRFLAEDGWCNLMPTFKVKHLPFQNSDHAPILLEAGNYFERGKKGKLFRFEAMWLSREECSEVVANAWRKEVGVDPHMRILNCSRDLTKWADTTFGSLKKKIRKVEAELGEAQSGRMDTQTMHKCVGLSAELDELRRLEESYWFARSRANDLRDGGQNTSYFHRKANQRKKRNYVNGLYDKHDVWQEEQEKLHDIVSDYFSDLFETENPSLYDEALAGLETKVSEVSNARLEAEPRGIIRASHGEVFGEPNLCCVMVWYGGLAMATM</sequence>
<dbReference type="OMA" id="CSFITWT"/>
<dbReference type="PANTHER" id="PTHR33710:SF71">
    <property type="entry name" value="ENDONUCLEASE_EXONUCLEASE_PHOSPHATASE DOMAIN-CONTAINING PROTEIN"/>
    <property type="match status" value="1"/>
</dbReference>
<proteinExistence type="predicted"/>
<dbReference type="InterPro" id="IPR025836">
    <property type="entry name" value="Zn_knuckle_CX2CX4HX4C"/>
</dbReference>